<accession>O04013</accession>
<dbReference type="SUPFAM" id="SSF56672">
    <property type="entry name" value="DNA/RNA polymerases"/>
    <property type="match status" value="1"/>
</dbReference>
<evidence type="ECO:0000313" key="9">
    <source>
        <dbReference type="EMBL" id="AAB51275.1"/>
    </source>
</evidence>
<keyword evidence="2" id="KW-0479">Metal-binding</keyword>
<dbReference type="InterPro" id="IPR001584">
    <property type="entry name" value="Integrase_cat-core"/>
</dbReference>
<dbReference type="Pfam" id="PF25597">
    <property type="entry name" value="SH3_retrovirus"/>
    <property type="match status" value="1"/>
</dbReference>
<keyword evidence="4" id="KW-0378">Hydrolase</keyword>
<dbReference type="InterPro" id="IPR057670">
    <property type="entry name" value="SH3_retrovirus"/>
</dbReference>
<dbReference type="InterPro" id="IPR039537">
    <property type="entry name" value="Retrotran_Ty1/copia-like"/>
</dbReference>
<dbReference type="PROSITE" id="PS50158">
    <property type="entry name" value="ZF_CCHC"/>
    <property type="match status" value="1"/>
</dbReference>
<dbReference type="CDD" id="cd09272">
    <property type="entry name" value="RNase_HI_RT_Ty1"/>
    <property type="match status" value="1"/>
</dbReference>
<dbReference type="Pfam" id="PF14223">
    <property type="entry name" value="Retrotran_gag_2"/>
    <property type="match status" value="1"/>
</dbReference>
<evidence type="ECO:0000259" key="8">
    <source>
        <dbReference type="PROSITE" id="PS50994"/>
    </source>
</evidence>
<dbReference type="PROSITE" id="PS50994">
    <property type="entry name" value="INTEGRASE"/>
    <property type="match status" value="1"/>
</dbReference>
<dbReference type="SMART" id="SM00343">
    <property type="entry name" value="ZnF_C2HC"/>
    <property type="match status" value="1"/>
</dbReference>
<dbReference type="Pfam" id="PF00665">
    <property type="entry name" value="rve"/>
    <property type="match status" value="1"/>
</dbReference>
<evidence type="ECO:0000256" key="4">
    <source>
        <dbReference type="ARBA" id="ARBA00022801"/>
    </source>
</evidence>
<keyword evidence="9" id="KW-0808">Transferase</keyword>
<proteinExistence type="predicted"/>
<dbReference type="InterPro" id="IPR054722">
    <property type="entry name" value="PolX-like_BBD"/>
</dbReference>
<dbReference type="InterPro" id="IPR001878">
    <property type="entry name" value="Znf_CCHC"/>
</dbReference>
<reference evidence="9" key="1">
    <citation type="submission" date="1997-02" db="EMBL/GenBank/DDBJ databases">
        <authorList>
            <person name="Koehl G."/>
            <person name="Putz E."/>
            <person name="Schmitt R."/>
        </authorList>
    </citation>
    <scope>NUCLEOTIDE SEQUENCE</scope>
    <source>
        <strain evidence="9">UTEX 1885</strain>
    </source>
</reference>
<evidence type="ECO:0000259" key="7">
    <source>
        <dbReference type="PROSITE" id="PS50158"/>
    </source>
</evidence>
<dbReference type="InterPro" id="IPR043502">
    <property type="entry name" value="DNA/RNA_pol_sf"/>
</dbReference>
<dbReference type="GO" id="GO:0008270">
    <property type="term" value="F:zinc ion binding"/>
    <property type="evidence" value="ECO:0007669"/>
    <property type="project" value="UniProtKB-KW"/>
</dbReference>
<dbReference type="SUPFAM" id="SSF53098">
    <property type="entry name" value="Ribonuclease H-like"/>
    <property type="match status" value="1"/>
</dbReference>
<dbReference type="InterPro" id="IPR036397">
    <property type="entry name" value="RNaseH_sf"/>
</dbReference>
<evidence type="ECO:0000256" key="2">
    <source>
        <dbReference type="ARBA" id="ARBA00022723"/>
    </source>
</evidence>
<evidence type="ECO:0000256" key="5">
    <source>
        <dbReference type="PROSITE-ProRule" id="PRU00047"/>
    </source>
</evidence>
<dbReference type="InterPro" id="IPR025724">
    <property type="entry name" value="GAG-pre-integrase_dom"/>
</dbReference>
<protein>
    <submittedName>
        <fullName evidence="9">Reverse transcriptase, gag, polyprotein</fullName>
    </submittedName>
</protein>
<dbReference type="PANTHER" id="PTHR42648">
    <property type="entry name" value="TRANSPOSASE, PUTATIVE-RELATED"/>
    <property type="match status" value="1"/>
</dbReference>
<keyword evidence="5" id="KW-0862">Zinc</keyword>
<dbReference type="Gene3D" id="3.30.420.10">
    <property type="entry name" value="Ribonuclease H-like superfamily/Ribonuclease H"/>
    <property type="match status" value="2"/>
</dbReference>
<evidence type="ECO:0000256" key="1">
    <source>
        <dbReference type="ARBA" id="ARBA00022670"/>
    </source>
</evidence>
<dbReference type="GO" id="GO:0003676">
    <property type="term" value="F:nucleic acid binding"/>
    <property type="evidence" value="ECO:0007669"/>
    <property type="project" value="InterPro"/>
</dbReference>
<dbReference type="GO" id="GO:0015074">
    <property type="term" value="P:DNA integration"/>
    <property type="evidence" value="ECO:0007669"/>
    <property type="project" value="InterPro"/>
</dbReference>
<dbReference type="InterPro" id="IPR013103">
    <property type="entry name" value="RVT_2"/>
</dbReference>
<keyword evidence="3" id="KW-0064">Aspartyl protease</keyword>
<name>O04013_VOLCA</name>
<keyword evidence="9" id="KW-0548">Nucleotidyltransferase</keyword>
<dbReference type="Pfam" id="PF13976">
    <property type="entry name" value="gag_pre-integrs"/>
    <property type="match status" value="1"/>
</dbReference>
<keyword evidence="9" id="KW-0695">RNA-directed DNA polymerase</keyword>
<organism evidence="9">
    <name type="scientific">Volvox carteri f. nagariensis</name>
    <dbReference type="NCBI Taxonomy" id="3068"/>
    <lineage>
        <taxon>Eukaryota</taxon>
        <taxon>Viridiplantae</taxon>
        <taxon>Chlorophyta</taxon>
        <taxon>core chlorophytes</taxon>
        <taxon>Chlorophyceae</taxon>
        <taxon>CS clade</taxon>
        <taxon>Chlamydomonadales</taxon>
        <taxon>Volvocaceae</taxon>
        <taxon>Volvox</taxon>
    </lineage>
</organism>
<dbReference type="Pfam" id="PF00098">
    <property type="entry name" value="zf-CCHC"/>
    <property type="match status" value="1"/>
</dbReference>
<dbReference type="GO" id="GO:0003964">
    <property type="term" value="F:RNA-directed DNA polymerase activity"/>
    <property type="evidence" value="ECO:0007669"/>
    <property type="project" value="UniProtKB-KW"/>
</dbReference>
<evidence type="ECO:0000256" key="3">
    <source>
        <dbReference type="ARBA" id="ARBA00022750"/>
    </source>
</evidence>
<keyword evidence="1" id="KW-0645">Protease</keyword>
<dbReference type="PANTHER" id="PTHR42648:SF28">
    <property type="entry name" value="TRANSPOSON-ENCODED PROTEIN WITH RIBONUCLEASE H-LIKE AND RETROVIRUS ZINC FINGER-LIKE DOMAINS"/>
    <property type="match status" value="1"/>
</dbReference>
<dbReference type="GO" id="GO:0004190">
    <property type="term" value="F:aspartic-type endopeptidase activity"/>
    <property type="evidence" value="ECO:0007669"/>
    <property type="project" value="UniProtKB-KW"/>
</dbReference>
<feature type="domain" description="Integrase catalytic" evidence="8">
    <location>
        <begin position="506"/>
        <end position="670"/>
    </location>
</feature>
<dbReference type="Pfam" id="PF22936">
    <property type="entry name" value="Pol_BBD"/>
    <property type="match status" value="1"/>
</dbReference>
<dbReference type="Pfam" id="PF07727">
    <property type="entry name" value="RVT_2"/>
    <property type="match status" value="1"/>
</dbReference>
<sequence length="1350" mass="149849">MAEQSKRVPKLESIADYPQWEPRARNALILDGYWDVVNSAPITSVEKGLMAKAALIMMVGDKFLQEIDQCATSAAGWAYLKKIHSENQKGHQLLYDAQIRSLKKGNDERVEDYVKRTIQLRTKLKDSGFDYPENITVKLMLDGLPPSFQHFVQQYTATGSLDKLTFDGILPLLVTEEARQASEITQERVGALVGRMHATDNVNRQRWQPGTQPTQQEGCWKCGAPDHIKRNCPQLYQNQGGNPRPHFGGGGRHPNKFGLFAAALSATTEVCGIKGVPQWYIDSACGLHLTGCKEDLDDYVRVDDGPQIQALKGASLKAEGYGSVKLLTNVDGSEYTLEVEQVWYVPGADFRLISASELDKKGYSMEIRDGQLNLYVTVKVPERMIRFLGVRPYGHRFLNPLALNKPLVHRMRIATASLVAGGTYLLDATCPKYNRALAVMKDSVELWHRRFGHLGYRGLEQLASEGMVDGLPVTAKQFKEAARHSIVASHASRATRACIAPIIKSHLDLPLSEFILTCVKMPHFSLGGARYAVRFLDEFSSFSVVRTVNSKDQVAQVVKDALLLLENQTGRRVREIVSDRGREYVNVKLRAFFAERGIRHNISAPYTPEQNGRAERLNRTLLEKVRAMLQESGLGNEFWAEAFRTANAVRNCSPVSNKNATPHELLFGYKPDVSVLRVFGCTAWVYEERQHRTKLDPVSRKGIFVGYDSMDNYRIYLPEDGKVVVSCNVKFDESKGGSVVNVHAKDDGKSVSASSVSDTRKLLEDADQDEDAVGLADDAGDETAEDAGDESAEDAGEQVADADAPAGEISNPPVASTSGLRRSTRDRKAPERLIAAAAILSPNPTSFQEAIKSPQADMWWEAMEEEIASLHRLGTWRLEHPPPDANVVPGRWVYKVKSGADGEVERYKARFVAKGYMQVEGVDYDEVFAPTSNHATVRAFSPKAAAKGIEVHHLDVRTAFLHGDLDEVVYVDQPEGFVTGERGLKCRLLKALYGLRQASRAWYVKLVNKLREMGYTVSDADPGLFIKCQGTDVVELLIHVDDLLIGSDSKDLIAQSRRTGEGFDCVIRRGLVLFWDGGMRDKPPGPLKISQKKYAAELVARFDMADAKSAAIPMEPSLVLRREPVDEELLLDASKFRSLVGGLMYLAVCTRPDIAQAVYKLARFMSKPAVISHWEAAKSVLRYVKSTLAYGIVFCGSQSLVGYADSDWPSDPDSRRSTGYVFILNGGAISWKSRLQPTVAASSVEAEYMAAASATREAVWLRKLMRDLGYEVRAVEIKDDSQGAIALIRNPITSERSKHIDVIHHFVREKESSGSVSFQYCPSHDMVADVLTKPLALVKFSKFRECMGVR</sequence>
<dbReference type="PIR" id="T10803">
    <property type="entry name" value="T10803"/>
</dbReference>
<keyword evidence="5" id="KW-0863">Zinc-finger</keyword>
<feature type="domain" description="CCHC-type" evidence="7">
    <location>
        <begin position="219"/>
        <end position="234"/>
    </location>
</feature>
<feature type="region of interest" description="Disordered" evidence="6">
    <location>
        <begin position="747"/>
        <end position="827"/>
    </location>
</feature>
<feature type="compositionally biased region" description="Acidic residues" evidence="6">
    <location>
        <begin position="765"/>
        <end position="796"/>
    </location>
</feature>
<evidence type="ECO:0000256" key="6">
    <source>
        <dbReference type="SAM" id="MobiDB-lite"/>
    </source>
</evidence>
<dbReference type="GO" id="GO:0006508">
    <property type="term" value="P:proteolysis"/>
    <property type="evidence" value="ECO:0007669"/>
    <property type="project" value="UniProtKB-KW"/>
</dbReference>
<dbReference type="EMBL" id="U90320">
    <property type="protein sequence ID" value="AAB51275.1"/>
    <property type="molecule type" value="Genomic_DNA"/>
</dbReference>
<dbReference type="InterPro" id="IPR012337">
    <property type="entry name" value="RNaseH-like_sf"/>
</dbReference>